<organism evidence="7 8">
    <name type="scientific">Phrynosoma platyrhinos</name>
    <name type="common">Desert horned lizard</name>
    <dbReference type="NCBI Taxonomy" id="52577"/>
    <lineage>
        <taxon>Eukaryota</taxon>
        <taxon>Metazoa</taxon>
        <taxon>Chordata</taxon>
        <taxon>Craniata</taxon>
        <taxon>Vertebrata</taxon>
        <taxon>Euteleostomi</taxon>
        <taxon>Lepidosauria</taxon>
        <taxon>Squamata</taxon>
        <taxon>Bifurcata</taxon>
        <taxon>Unidentata</taxon>
        <taxon>Episquamata</taxon>
        <taxon>Toxicofera</taxon>
        <taxon>Iguania</taxon>
        <taxon>Phrynosomatidae</taxon>
        <taxon>Phrynosomatinae</taxon>
        <taxon>Phrynosoma</taxon>
    </lineage>
</organism>
<dbReference type="InterPro" id="IPR007110">
    <property type="entry name" value="Ig-like_dom"/>
</dbReference>
<dbReference type="InterPro" id="IPR003598">
    <property type="entry name" value="Ig_sub2"/>
</dbReference>
<dbReference type="SMART" id="SM00409">
    <property type="entry name" value="IG"/>
    <property type="match status" value="4"/>
</dbReference>
<feature type="domain" description="Ig-like" evidence="6">
    <location>
        <begin position="264"/>
        <end position="388"/>
    </location>
</feature>
<evidence type="ECO:0000256" key="1">
    <source>
        <dbReference type="ARBA" id="ARBA00022729"/>
    </source>
</evidence>
<dbReference type="InterPro" id="IPR051287">
    <property type="entry name" value="TCR_variable_region"/>
</dbReference>
<dbReference type="SUPFAM" id="SSF48726">
    <property type="entry name" value="Immunoglobulin"/>
    <property type="match status" value="5"/>
</dbReference>
<proteinExistence type="predicted"/>
<dbReference type="PROSITE" id="PS50835">
    <property type="entry name" value="IG_LIKE"/>
    <property type="match status" value="4"/>
</dbReference>
<dbReference type="SMART" id="SM00406">
    <property type="entry name" value="IGv"/>
    <property type="match status" value="4"/>
</dbReference>
<keyword evidence="1" id="KW-0732">Signal</keyword>
<evidence type="ECO:0000313" key="8">
    <source>
        <dbReference type="Proteomes" id="UP000826234"/>
    </source>
</evidence>
<feature type="domain" description="Ig-like" evidence="6">
    <location>
        <begin position="57"/>
        <end position="157"/>
    </location>
</feature>
<keyword evidence="2" id="KW-1064">Adaptive immunity</keyword>
<protein>
    <recommendedName>
        <fullName evidence="6">Ig-like domain-containing protein</fullName>
    </recommendedName>
</protein>
<dbReference type="PANTHER" id="PTHR19367">
    <property type="entry name" value="T-CELL RECEPTOR ALPHA CHAIN V REGION"/>
    <property type="match status" value="1"/>
</dbReference>
<sequence>MRSPWGMGHTISSFLMVNSSDGDNCAHLPHPPSNATGMLSLLSPSAYHTSHCFMEEPALGVLQGEAKIIQEPIRTALDGKPLDLSCSHSSATTETIFWYRQFPNQGPQYIASGYSGDVKSPELEGVLRITKDRKSNVFAFSKVTWEDSAVYYCALSDTALHPGMFQSDAVFQLFTQKEIQEGQTVTLQCNFTTLDSSPYLFWYSQYVGREPRLVLRAYKAPAQKNKFFEGKYSTVLFMENKTVPLTIKDISLQEEAVYYCALRPTVSKSYICTDTKRTRQSDSISQTFSEMSIKEGQDALLHCTFNTTSSNPYLFWYRQFPNQSPGHILTRHKFSPLEPASKYSGTLNSKEKTLDLKIEKVSPADEAVYYCISQSDSVFQSETETEFQEGQTAVLHCNFTTTDRNPYLFWYRQYMGKEPQMIIQIILYKGEKTTQEPLIVVSEGKRLNLPCSHPSISSSERVYWYQQFLNQGPRLIVSAYSKEAKSEILETVTLVVSEDRKSSILSFTRVTWEDSAVYYCVLSDTVSHPAFFAVQELFA</sequence>
<keyword evidence="5" id="KW-1279">T cell receptor</keyword>
<evidence type="ECO:0000256" key="2">
    <source>
        <dbReference type="ARBA" id="ARBA00023130"/>
    </source>
</evidence>
<name>A0ABQ7T943_PHRPL</name>
<dbReference type="InterPro" id="IPR003599">
    <property type="entry name" value="Ig_sub"/>
</dbReference>
<dbReference type="SMART" id="SM00408">
    <property type="entry name" value="IGc2"/>
    <property type="match status" value="4"/>
</dbReference>
<evidence type="ECO:0000256" key="5">
    <source>
        <dbReference type="ARBA" id="ARBA00043266"/>
    </source>
</evidence>
<accession>A0ABQ7T943</accession>
<reference evidence="7 8" key="1">
    <citation type="journal article" date="2022" name="Gigascience">
        <title>A chromosome-level genome assembly and annotation of the desert horned lizard, Phrynosoma platyrhinos, provides insight into chromosomal rearrangements among reptiles.</title>
        <authorList>
            <person name="Koochekian N."/>
            <person name="Ascanio A."/>
            <person name="Farleigh K."/>
            <person name="Card D.C."/>
            <person name="Schield D.R."/>
            <person name="Castoe T.A."/>
            <person name="Jezkova T."/>
        </authorList>
    </citation>
    <scope>NUCLEOTIDE SEQUENCE [LARGE SCALE GENOMIC DNA]</scope>
    <source>
        <strain evidence="7">NK-2021</strain>
    </source>
</reference>
<evidence type="ECO:0000256" key="3">
    <source>
        <dbReference type="ARBA" id="ARBA00023170"/>
    </source>
</evidence>
<comment type="caution">
    <text evidence="7">The sequence shown here is derived from an EMBL/GenBank/DDBJ whole genome shotgun (WGS) entry which is preliminary data.</text>
</comment>
<feature type="domain" description="Ig-like" evidence="6">
    <location>
        <begin position="162"/>
        <end position="260"/>
    </location>
</feature>
<dbReference type="EMBL" id="JAIPUX010000521">
    <property type="protein sequence ID" value="KAH0626236.1"/>
    <property type="molecule type" value="Genomic_DNA"/>
</dbReference>
<evidence type="ECO:0000259" key="6">
    <source>
        <dbReference type="PROSITE" id="PS50835"/>
    </source>
</evidence>
<evidence type="ECO:0000256" key="4">
    <source>
        <dbReference type="ARBA" id="ARBA00023319"/>
    </source>
</evidence>
<dbReference type="Proteomes" id="UP000826234">
    <property type="component" value="Unassembled WGS sequence"/>
</dbReference>
<dbReference type="InterPro" id="IPR013783">
    <property type="entry name" value="Ig-like_fold"/>
</dbReference>
<dbReference type="InterPro" id="IPR036179">
    <property type="entry name" value="Ig-like_dom_sf"/>
</dbReference>
<dbReference type="Pfam" id="PF07686">
    <property type="entry name" value="V-set"/>
    <property type="match status" value="4"/>
</dbReference>
<keyword evidence="5" id="KW-0391">Immunity</keyword>
<dbReference type="PANTHER" id="PTHR19367:SF18">
    <property type="entry name" value="T CELL RECEPTOR ALPHA VARIABLE 16"/>
    <property type="match status" value="1"/>
</dbReference>
<keyword evidence="3" id="KW-0675">Receptor</keyword>
<keyword evidence="8" id="KW-1185">Reference proteome</keyword>
<dbReference type="InterPro" id="IPR013106">
    <property type="entry name" value="Ig_V-set"/>
</dbReference>
<keyword evidence="4" id="KW-0393">Immunoglobulin domain</keyword>
<dbReference type="Gene3D" id="2.60.40.10">
    <property type="entry name" value="Immunoglobulins"/>
    <property type="match status" value="5"/>
</dbReference>
<evidence type="ECO:0000313" key="7">
    <source>
        <dbReference type="EMBL" id="KAH0626236.1"/>
    </source>
</evidence>
<feature type="domain" description="Ig-like" evidence="6">
    <location>
        <begin position="419"/>
        <end position="533"/>
    </location>
</feature>
<gene>
    <name evidence="7" type="ORF">JD844_001081</name>
</gene>